<dbReference type="VEuPathDB" id="FungiDB:PC110_g17646"/>
<proteinExistence type="predicted"/>
<dbReference type="Proteomes" id="UP000251314">
    <property type="component" value="Unassembled WGS sequence"/>
</dbReference>
<protein>
    <submittedName>
        <fullName evidence="1">Uncharacterized protein</fullName>
    </submittedName>
</protein>
<organism evidence="1 2">
    <name type="scientific">Phytophthora cactorum</name>
    <dbReference type="NCBI Taxonomy" id="29920"/>
    <lineage>
        <taxon>Eukaryota</taxon>
        <taxon>Sar</taxon>
        <taxon>Stramenopiles</taxon>
        <taxon>Oomycota</taxon>
        <taxon>Peronosporomycetes</taxon>
        <taxon>Peronosporales</taxon>
        <taxon>Peronosporaceae</taxon>
        <taxon>Phytophthora</taxon>
    </lineage>
</organism>
<gene>
    <name evidence="1" type="ORF">PC110_g17646</name>
</gene>
<dbReference type="AlphaFoldDB" id="A0A329RNM8"/>
<name>A0A329RNM8_9STRA</name>
<reference evidence="1 2" key="1">
    <citation type="submission" date="2018-01" db="EMBL/GenBank/DDBJ databases">
        <title>Draft genome of the strawberry crown rot pathogen Phytophthora cactorum.</title>
        <authorList>
            <person name="Armitage A.D."/>
            <person name="Lysoe E."/>
            <person name="Nellist C.F."/>
            <person name="Harrison R.J."/>
            <person name="Brurberg M.B."/>
        </authorList>
    </citation>
    <scope>NUCLEOTIDE SEQUENCE [LARGE SCALE GENOMIC DNA]</scope>
    <source>
        <strain evidence="1 2">10300</strain>
    </source>
</reference>
<comment type="caution">
    <text evidence="1">The sequence shown here is derived from an EMBL/GenBank/DDBJ whole genome shotgun (WGS) entry which is preliminary data.</text>
</comment>
<keyword evidence="2" id="KW-1185">Reference proteome</keyword>
<dbReference type="EMBL" id="MJFZ01000696">
    <property type="protein sequence ID" value="RAW25940.1"/>
    <property type="molecule type" value="Genomic_DNA"/>
</dbReference>
<accession>A0A329RNM8</accession>
<sequence>MTLRVVANGDPYRPMDVEMEIAPMAVAIEDFDCFVRPATPIAPYKKTNTITANGTPQIL</sequence>
<evidence type="ECO:0000313" key="1">
    <source>
        <dbReference type="EMBL" id="RAW25940.1"/>
    </source>
</evidence>
<evidence type="ECO:0000313" key="2">
    <source>
        <dbReference type="Proteomes" id="UP000251314"/>
    </source>
</evidence>